<proteinExistence type="predicted"/>
<evidence type="ECO:0000313" key="2">
    <source>
        <dbReference type="Proteomes" id="UP001239111"/>
    </source>
</evidence>
<name>A0ACC2P5K2_9HYME</name>
<accession>A0ACC2P5K2</accession>
<protein>
    <submittedName>
        <fullName evidence="1">Uncharacterized protein</fullName>
    </submittedName>
</protein>
<evidence type="ECO:0000313" key="1">
    <source>
        <dbReference type="EMBL" id="KAJ8678403.1"/>
    </source>
</evidence>
<comment type="caution">
    <text evidence="1">The sequence shown here is derived from an EMBL/GenBank/DDBJ whole genome shotgun (WGS) entry which is preliminary data.</text>
</comment>
<reference evidence="1" key="1">
    <citation type="submission" date="2023-04" db="EMBL/GenBank/DDBJ databases">
        <title>A chromosome-level genome assembly of the parasitoid wasp Eretmocerus hayati.</title>
        <authorList>
            <person name="Zhong Y."/>
            <person name="Liu S."/>
            <person name="Liu Y."/>
        </authorList>
    </citation>
    <scope>NUCLEOTIDE SEQUENCE</scope>
    <source>
        <strain evidence="1">ZJU_SS_LIU_2023</strain>
    </source>
</reference>
<gene>
    <name evidence="1" type="ORF">QAD02_014190</name>
</gene>
<sequence length="442" mass="51193">MPLDFKDKDYLLNTLIEHLLLEGPNHLRSLSEPVTQQDIKALSVDEQYEYLMGIFPDADPTYLRDFVEKNGTAGQVIEQFIQQKLETRDYPTKEQYLAKIKVTEQIKQYTNDFNIKRFLELFPDPFTYFENQSRICNYQPIAMEFLKSHFNRNRINTISHFYKYCKYNLSLTAKELSKSGPDMKSKRTSTELLTGDIPLLQELAFIKHKHDIQKHISELKFKENQLFQELKEKNLLLTCQCCYNDECMPMKCSECNVGHLFCSECIIRGTESTLADGKAHVRCFAECESEFPLNILQKILPPTRFSALLKIRQTAELMAAEVDGLVSCPFCHFASIPPPEDKVFKCLNPDCMKETCRLCKELNHVPLKCDEVVKTDNARRMIEEKMTEALIRTCYKCKRQFYKEDGCNKMTCPCGALMCYVCDKPVSNYSHFNAQGGANTNL</sequence>
<dbReference type="Proteomes" id="UP001239111">
    <property type="component" value="Chromosome 2"/>
</dbReference>
<keyword evidence="2" id="KW-1185">Reference proteome</keyword>
<organism evidence="1 2">
    <name type="scientific">Eretmocerus hayati</name>
    <dbReference type="NCBI Taxonomy" id="131215"/>
    <lineage>
        <taxon>Eukaryota</taxon>
        <taxon>Metazoa</taxon>
        <taxon>Ecdysozoa</taxon>
        <taxon>Arthropoda</taxon>
        <taxon>Hexapoda</taxon>
        <taxon>Insecta</taxon>
        <taxon>Pterygota</taxon>
        <taxon>Neoptera</taxon>
        <taxon>Endopterygota</taxon>
        <taxon>Hymenoptera</taxon>
        <taxon>Apocrita</taxon>
        <taxon>Proctotrupomorpha</taxon>
        <taxon>Chalcidoidea</taxon>
        <taxon>Aphelinidae</taxon>
        <taxon>Aphelininae</taxon>
        <taxon>Eretmocerus</taxon>
    </lineage>
</organism>
<dbReference type="EMBL" id="CM056742">
    <property type="protein sequence ID" value="KAJ8678403.1"/>
    <property type="molecule type" value="Genomic_DNA"/>
</dbReference>